<dbReference type="GeneTree" id="ENSGT00940000154543"/>
<dbReference type="RefSeq" id="XP_006516846.1">
    <property type="nucleotide sequence ID" value="XM_006516783.3"/>
</dbReference>
<dbReference type="AGR" id="MGI:1919114"/>
<organism evidence="2 4">
    <name type="scientific">Mus musculus</name>
    <name type="common">Mouse</name>
    <dbReference type="NCBI Taxonomy" id="10090"/>
    <lineage>
        <taxon>Eukaryota</taxon>
        <taxon>Metazoa</taxon>
        <taxon>Chordata</taxon>
        <taxon>Craniata</taxon>
        <taxon>Vertebrata</taxon>
        <taxon>Euteleostomi</taxon>
        <taxon>Mammalia</taxon>
        <taxon>Eutheria</taxon>
        <taxon>Euarchontoglires</taxon>
        <taxon>Glires</taxon>
        <taxon>Rodentia</taxon>
        <taxon>Myomorpha</taxon>
        <taxon>Muroidea</taxon>
        <taxon>Muridae</taxon>
        <taxon>Murinae</taxon>
        <taxon>Mus</taxon>
        <taxon>Mus</taxon>
    </lineage>
</organism>
<dbReference type="CTD" id="222826"/>
<feature type="compositionally biased region" description="Acidic residues" evidence="1">
    <location>
        <begin position="100"/>
        <end position="140"/>
    </location>
</feature>
<feature type="compositionally biased region" description="Polar residues" evidence="1">
    <location>
        <begin position="514"/>
        <end position="524"/>
    </location>
</feature>
<dbReference type="PANTHER" id="PTHR22145:SF4">
    <property type="entry name" value="PROTEIN FAM217A"/>
    <property type="match status" value="1"/>
</dbReference>
<evidence type="ECO:0000313" key="2">
    <source>
        <dbReference type="Ensembl" id="ENSMUSP00000153297.2"/>
    </source>
</evidence>
<reference evidence="2 4" key="2">
    <citation type="journal article" date="2011" name="PLoS Biol.">
        <title>Modernizing reference genome assemblies.</title>
        <authorList>
            <person name="Church D.M."/>
            <person name="Schneider V.A."/>
            <person name="Graves T."/>
            <person name="Auger K."/>
            <person name="Cunningham F."/>
            <person name="Bouk N."/>
            <person name="Chen H.C."/>
            <person name="Agarwala R."/>
            <person name="McLaren W.M."/>
            <person name="Ritchie G.R."/>
            <person name="Albracht D."/>
            <person name="Kremitzki M."/>
            <person name="Rock S."/>
            <person name="Kotkiewicz H."/>
            <person name="Kremitzki C."/>
            <person name="Wollam A."/>
            <person name="Trani L."/>
            <person name="Fulton L."/>
            <person name="Fulton R."/>
            <person name="Matthews L."/>
            <person name="Whitehead S."/>
            <person name="Chow W."/>
            <person name="Torrance J."/>
            <person name="Dunn M."/>
            <person name="Harden G."/>
            <person name="Threadgold G."/>
            <person name="Wood J."/>
            <person name="Collins J."/>
            <person name="Heath P."/>
            <person name="Griffiths G."/>
            <person name="Pelan S."/>
            <person name="Grafham D."/>
            <person name="Eichler E.E."/>
            <person name="Weinstock G."/>
            <person name="Mardis E.R."/>
            <person name="Wilson R.K."/>
            <person name="Howe K."/>
            <person name="Flicek P."/>
            <person name="Hubbard T."/>
        </authorList>
    </citation>
    <scope>NUCLEOTIDE SEQUENCE [LARGE SCALE GENOMIC DNA]</scope>
    <source>
        <strain evidence="2 4">C57BL/6J</strain>
    </source>
</reference>
<feature type="region of interest" description="Disordered" evidence="1">
    <location>
        <begin position="61"/>
        <end position="175"/>
    </location>
</feature>
<dbReference type="AlphaFoldDB" id="A0A286YD65"/>
<dbReference type="Bgee" id="ENSMUSG00000021414">
    <property type="expression patterns" value="Expressed in spermatid and 45 other cell types or tissues"/>
</dbReference>
<dbReference type="Antibodypedia" id="44131">
    <property type="antibodies" value="59 antibodies from 14 providers"/>
</dbReference>
<name>A0A286YD65_MOUSE</name>
<feature type="region of interest" description="Disordered" evidence="1">
    <location>
        <begin position="560"/>
        <end position="625"/>
    </location>
</feature>
<keyword evidence="4" id="KW-1185">Reference proteome</keyword>
<reference evidence="2 4" key="1">
    <citation type="journal article" date="2009" name="PLoS Biol.">
        <title>Lineage-specific biology revealed by a finished genome assembly of the mouse.</title>
        <authorList>
            <consortium name="Mouse Genome Sequencing Consortium"/>
            <person name="Church D.M."/>
            <person name="Goodstadt L."/>
            <person name="Hillier L.W."/>
            <person name="Zody M.C."/>
            <person name="Goldstein S."/>
            <person name="She X."/>
            <person name="Bult C.J."/>
            <person name="Agarwala R."/>
            <person name="Cherry J.L."/>
            <person name="DiCuccio M."/>
            <person name="Hlavina W."/>
            <person name="Kapustin Y."/>
            <person name="Meric P."/>
            <person name="Maglott D."/>
            <person name="Birtle Z."/>
            <person name="Marques A.C."/>
            <person name="Graves T."/>
            <person name="Zhou S."/>
            <person name="Teague B."/>
            <person name="Potamousis K."/>
            <person name="Churas C."/>
            <person name="Place M."/>
            <person name="Herschleb J."/>
            <person name="Runnheim R."/>
            <person name="Forrest D."/>
            <person name="Amos-Landgraf J."/>
            <person name="Schwartz D.C."/>
            <person name="Cheng Z."/>
            <person name="Lindblad-Toh K."/>
            <person name="Eichler E.E."/>
            <person name="Ponting C.P."/>
        </authorList>
    </citation>
    <scope>NUCLEOTIDE SEQUENCE [LARGE SCALE GENOMIC DNA]</scope>
    <source>
        <strain evidence="2 4">C57BL/6J</strain>
    </source>
</reference>
<dbReference type="InterPro" id="IPR029266">
    <property type="entry name" value="FAM217"/>
</dbReference>
<reference evidence="2" key="3">
    <citation type="submission" date="2025-08" db="UniProtKB">
        <authorList>
            <consortium name="Ensembl"/>
        </authorList>
    </citation>
    <scope>IDENTIFICATION</scope>
    <source>
        <strain evidence="2">C57BL/6J</strain>
    </source>
</reference>
<feature type="compositionally biased region" description="Low complexity" evidence="1">
    <location>
        <begin position="479"/>
        <end position="494"/>
    </location>
</feature>
<dbReference type="PANTHER" id="PTHR22145">
    <property type="entry name" value="SI:CH211-266K22.6"/>
    <property type="match status" value="1"/>
</dbReference>
<dbReference type="GeneID" id="71864"/>
<feature type="compositionally biased region" description="Polar residues" evidence="1">
    <location>
        <begin position="77"/>
        <end position="87"/>
    </location>
</feature>
<sequence length="662" mass="74020">MSRVTQRAPVSPEHLPLSAGHSCAFDKASWLPEGRVFSNVQREKIISKFLKRSVLKRVFGSQQLRWEGPNSQREDSSSTGPSTTTKAGVQPEPTELFAQQEEEPVPWAGDQEDDDKDDNNNDEDDDDDDDGQDTWDFEADETLREQKNSTKKMGRKSNESCSSSLHVSSISQENHSQWNLDAEELFDEKETFSSENDGAAGGKTNKSHLENPAEQLILQLTVSEHAHSRSQNSSQGVFQLWSSPVNKGSTVDKREFKNSSVETGFNAANSPRLFTVNHLLASIPGLADSKQVILYPGQSMPAGLCWPYADGDFLKDRNEFHINSCSTMENNNGDSLSASNWNFKYRNSSVEENVTDESDLSENEKMNDSLLSYFKKMDLNLKPETIEHVERPFPEEAGQVPVYADFLPAPFNTLDLHRFAFSKCESWKAAVEPPESSIERLILRLLELERLQHMTIQRERPRLQSTFYSSMFSMAERPSSSKAIATKAKAPKIPETSTLQTSGVDKNRDKRKNNSGSGKPEQNVSKWSLSSAGKSKSNSRALLKCSSTSKQCAVAHDDLKNSKNSSLNPCQEPPLKPTTTTQATQPMARVVSRCLPPRSPMPVSPIPLSFPENPREEGKVPRTKKKCHRKSILLNRAFYIQKRNCLSPSLIARGKCSPTDQK</sequence>
<dbReference type="ProteomicsDB" id="312407"/>
<dbReference type="Pfam" id="PF15344">
    <property type="entry name" value="FAM217"/>
    <property type="match status" value="1"/>
</dbReference>
<protein>
    <submittedName>
        <fullName evidence="2">Family with sequence similarity 217, member A</fullName>
    </submittedName>
</protein>
<evidence type="ECO:0000313" key="3">
    <source>
        <dbReference type="MGI" id="MGI:1919114"/>
    </source>
</evidence>
<feature type="compositionally biased region" description="Low complexity" evidence="1">
    <location>
        <begin position="159"/>
        <end position="171"/>
    </location>
</feature>
<accession>A0A286YD65</accession>
<feature type="region of interest" description="Disordered" evidence="1">
    <location>
        <begin position="479"/>
        <end position="542"/>
    </location>
</feature>
<evidence type="ECO:0000313" key="4">
    <source>
        <dbReference type="Proteomes" id="UP000000589"/>
    </source>
</evidence>
<evidence type="ECO:0000256" key="1">
    <source>
        <dbReference type="SAM" id="MobiDB-lite"/>
    </source>
</evidence>
<dbReference type="Ensembl" id="ENSMUST00000223834.2">
    <property type="protein sequence ID" value="ENSMUSP00000153297.2"/>
    <property type="gene ID" value="ENSMUSG00000021414.9"/>
</dbReference>
<dbReference type="ExpressionAtlas" id="A0A286YD65">
    <property type="expression patterns" value="baseline and differential"/>
</dbReference>
<dbReference type="VEuPathDB" id="HostDB:ENSMUSG00000021414"/>
<gene>
    <name evidence="2 3" type="primary">Fam217a</name>
</gene>
<reference evidence="2" key="4">
    <citation type="submission" date="2025-09" db="UniProtKB">
        <authorList>
            <consortium name="Ensembl"/>
        </authorList>
    </citation>
    <scope>IDENTIFICATION</scope>
    <source>
        <strain evidence="2">C57BL/6J</strain>
    </source>
</reference>
<feature type="compositionally biased region" description="Low complexity" evidence="1">
    <location>
        <begin position="577"/>
        <end position="588"/>
    </location>
</feature>
<feature type="compositionally biased region" description="Low complexity" evidence="1">
    <location>
        <begin position="525"/>
        <end position="539"/>
    </location>
</feature>
<dbReference type="Proteomes" id="UP000000589">
    <property type="component" value="Chromosome 13"/>
</dbReference>
<dbReference type="MGI" id="MGI:1919114">
    <property type="gene designation" value="Fam217a"/>
</dbReference>
<feature type="compositionally biased region" description="Polar residues" evidence="1">
    <location>
        <begin position="495"/>
        <end position="504"/>
    </location>
</feature>
<proteinExistence type="predicted"/>
<dbReference type="jPOST" id="A0A286YD65"/>
<dbReference type="OrthoDB" id="8763336at2759"/>
<feature type="region of interest" description="Disordered" evidence="1">
    <location>
        <begin position="190"/>
        <end position="209"/>
    </location>
</feature>